<evidence type="ECO:0000256" key="2">
    <source>
        <dbReference type="ARBA" id="ARBA00023125"/>
    </source>
</evidence>
<dbReference type="Gene3D" id="1.20.120.530">
    <property type="entry name" value="GntR ligand-binding domain-like"/>
    <property type="match status" value="1"/>
</dbReference>
<keyword evidence="3" id="KW-0804">Transcription</keyword>
<evidence type="ECO:0000313" key="6">
    <source>
        <dbReference type="Proteomes" id="UP000321062"/>
    </source>
</evidence>
<dbReference type="PANTHER" id="PTHR43537:SF20">
    <property type="entry name" value="HTH-TYPE TRANSCRIPTIONAL REPRESSOR GLAR"/>
    <property type="match status" value="1"/>
</dbReference>
<dbReference type="InterPro" id="IPR036390">
    <property type="entry name" value="WH_DNA-bd_sf"/>
</dbReference>
<dbReference type="InterPro" id="IPR000524">
    <property type="entry name" value="Tscrpt_reg_HTH_GntR"/>
</dbReference>
<dbReference type="PANTHER" id="PTHR43537">
    <property type="entry name" value="TRANSCRIPTIONAL REGULATOR, GNTR FAMILY"/>
    <property type="match status" value="1"/>
</dbReference>
<dbReference type="Gene3D" id="1.10.10.10">
    <property type="entry name" value="Winged helix-like DNA-binding domain superfamily/Winged helix DNA-binding domain"/>
    <property type="match status" value="1"/>
</dbReference>
<feature type="domain" description="HTH gntR-type" evidence="4">
    <location>
        <begin position="63"/>
        <end position="130"/>
    </location>
</feature>
<dbReference type="GO" id="GO:0003700">
    <property type="term" value="F:DNA-binding transcription factor activity"/>
    <property type="evidence" value="ECO:0007669"/>
    <property type="project" value="InterPro"/>
</dbReference>
<dbReference type="SUPFAM" id="SSF48008">
    <property type="entry name" value="GntR ligand-binding domain-like"/>
    <property type="match status" value="1"/>
</dbReference>
<sequence>MYGLVRTCQPTAAPSRVRGLGRKGDRRDFDCQSPFRLIKRNSSVGHAKGRKLGIEGNLSLATETVGDATFRQIRNDIIHGALRPGDRLTLDRLKQHYAVSISTLREILTRLASESFVLAEGQRGFEVAPVSAADLAELGDLRLLLESHALALSFAAGDLEWEARVVGAHHKLAATERQLLAGDARRTPEWIVYDRTFHEGLISACGSHSLMSMHTSVFDRFVRYHMLAESFRGPGVRDDHKALLDFALSRDVAGAQAMLREHVLKGIDHVLAASIPEMVG</sequence>
<dbReference type="OrthoDB" id="8680240at2"/>
<reference evidence="5 6" key="1">
    <citation type="journal article" date="2015" name="Int. J. Syst. Evol. Microbiol.">
        <title>Youhaiella tibetensis gen. nov., sp. nov., isolated from subsurface sediment.</title>
        <authorList>
            <person name="Wang Y.X."/>
            <person name="Huang F.Q."/>
            <person name="Nogi Y."/>
            <person name="Pang S.J."/>
            <person name="Wang P.K."/>
            <person name="Lv J."/>
        </authorList>
    </citation>
    <scope>NUCLEOTIDE SEQUENCE [LARGE SCALE GENOMIC DNA]</scope>
    <source>
        <strain evidence="6">fig4</strain>
    </source>
</reference>
<dbReference type="GO" id="GO:0003677">
    <property type="term" value="F:DNA binding"/>
    <property type="evidence" value="ECO:0007669"/>
    <property type="project" value="UniProtKB-KW"/>
</dbReference>
<dbReference type="Pfam" id="PF00392">
    <property type="entry name" value="GntR"/>
    <property type="match status" value="1"/>
</dbReference>
<evidence type="ECO:0000256" key="3">
    <source>
        <dbReference type="ARBA" id="ARBA00023163"/>
    </source>
</evidence>
<dbReference type="KEGG" id="yti:FNA67_04885"/>
<dbReference type="AlphaFoldDB" id="A0A5B9DM92"/>
<dbReference type="EMBL" id="CP041690">
    <property type="protein sequence ID" value="QEE19548.1"/>
    <property type="molecule type" value="Genomic_DNA"/>
</dbReference>
<dbReference type="InterPro" id="IPR011711">
    <property type="entry name" value="GntR_C"/>
</dbReference>
<gene>
    <name evidence="5" type="ORF">FNA67_04885</name>
</gene>
<evidence type="ECO:0000313" key="5">
    <source>
        <dbReference type="EMBL" id="QEE19548.1"/>
    </source>
</evidence>
<dbReference type="InterPro" id="IPR008920">
    <property type="entry name" value="TF_FadR/GntR_C"/>
</dbReference>
<dbReference type="Pfam" id="PF07729">
    <property type="entry name" value="FCD"/>
    <property type="match status" value="1"/>
</dbReference>
<dbReference type="PROSITE" id="PS50949">
    <property type="entry name" value="HTH_GNTR"/>
    <property type="match status" value="1"/>
</dbReference>
<proteinExistence type="predicted"/>
<organism evidence="5 6">
    <name type="scientific">Paradevosia tibetensis</name>
    <dbReference type="NCBI Taxonomy" id="1447062"/>
    <lineage>
        <taxon>Bacteria</taxon>
        <taxon>Pseudomonadati</taxon>
        <taxon>Pseudomonadota</taxon>
        <taxon>Alphaproteobacteria</taxon>
        <taxon>Hyphomicrobiales</taxon>
        <taxon>Devosiaceae</taxon>
        <taxon>Paradevosia</taxon>
    </lineage>
</organism>
<name>A0A5B9DM92_9HYPH</name>
<keyword evidence="2" id="KW-0238">DNA-binding</keyword>
<evidence type="ECO:0000259" key="4">
    <source>
        <dbReference type="PROSITE" id="PS50949"/>
    </source>
</evidence>
<dbReference type="InterPro" id="IPR036388">
    <property type="entry name" value="WH-like_DNA-bd_sf"/>
</dbReference>
<keyword evidence="1" id="KW-0805">Transcription regulation</keyword>
<dbReference type="Proteomes" id="UP000321062">
    <property type="component" value="Chromosome"/>
</dbReference>
<protein>
    <submittedName>
        <fullName evidence="5">FCD domain-containing protein</fullName>
    </submittedName>
</protein>
<evidence type="ECO:0000256" key="1">
    <source>
        <dbReference type="ARBA" id="ARBA00023015"/>
    </source>
</evidence>
<dbReference type="SUPFAM" id="SSF46785">
    <property type="entry name" value="Winged helix' DNA-binding domain"/>
    <property type="match status" value="1"/>
</dbReference>
<dbReference type="SMART" id="SM00895">
    <property type="entry name" value="FCD"/>
    <property type="match status" value="1"/>
</dbReference>
<accession>A0A5B9DM92</accession>
<dbReference type="SMART" id="SM00345">
    <property type="entry name" value="HTH_GNTR"/>
    <property type="match status" value="1"/>
</dbReference>
<keyword evidence="6" id="KW-1185">Reference proteome</keyword>